<dbReference type="Proteomes" id="UP001162501">
    <property type="component" value="Chromosome 26"/>
</dbReference>
<accession>A0AC59ZAE1</accession>
<reference evidence="1" key="2">
    <citation type="submission" date="2025-03" db="EMBL/GenBank/DDBJ databases">
        <authorList>
            <consortium name="ELIXIR-Norway"/>
            <consortium name="Elixir Norway"/>
        </authorList>
    </citation>
    <scope>NUCLEOTIDE SEQUENCE</scope>
</reference>
<evidence type="ECO:0000313" key="2">
    <source>
        <dbReference type="Proteomes" id="UP001162501"/>
    </source>
</evidence>
<proteinExistence type="predicted"/>
<organism evidence="1 2">
    <name type="scientific">Rangifer tarandus platyrhynchus</name>
    <name type="common">Svalbard reindeer</name>
    <dbReference type="NCBI Taxonomy" id="3082113"/>
    <lineage>
        <taxon>Eukaryota</taxon>
        <taxon>Metazoa</taxon>
        <taxon>Chordata</taxon>
        <taxon>Craniata</taxon>
        <taxon>Vertebrata</taxon>
        <taxon>Euteleostomi</taxon>
        <taxon>Mammalia</taxon>
        <taxon>Eutheria</taxon>
        <taxon>Laurasiatheria</taxon>
        <taxon>Artiodactyla</taxon>
        <taxon>Ruminantia</taxon>
        <taxon>Pecora</taxon>
        <taxon>Cervidae</taxon>
        <taxon>Odocoileinae</taxon>
        <taxon>Rangifer</taxon>
    </lineage>
</organism>
<evidence type="ECO:0000313" key="1">
    <source>
        <dbReference type="EMBL" id="CAN0342319.1"/>
    </source>
</evidence>
<name>A0AC59ZAE1_RANTA</name>
<sequence length="110" mass="11968">MVLLSQPHSFAAAVDLNNLLVWYIVPYSQNAEAPGGPEAEENWEALAPARRQGHLVSFPQAPTLSPQQSIDPVLASGHHRETDNRPSSESSRRHPGGVEHLLPSADLFPC</sequence>
<gene>
    <name evidence="1" type="ORF">MRATA1EN22A_LOCUS16060</name>
</gene>
<protein>
    <submittedName>
        <fullName evidence="1">Uncharacterized protein</fullName>
    </submittedName>
</protein>
<reference evidence="1" key="1">
    <citation type="submission" date="2023-05" db="EMBL/GenBank/DDBJ databases">
        <authorList>
            <consortium name="ELIXIR-Norway"/>
        </authorList>
    </citation>
    <scope>NUCLEOTIDE SEQUENCE</scope>
</reference>
<dbReference type="EMBL" id="OX596110">
    <property type="protein sequence ID" value="CAN0342319.1"/>
    <property type="molecule type" value="Genomic_DNA"/>
</dbReference>